<reference evidence="11 12" key="1">
    <citation type="journal article" date="2024" name="Commun. Biol.">
        <title>Comparative genomic analysis of thermophilic fungi reveals convergent evolutionary adaptations and gene losses.</title>
        <authorList>
            <person name="Steindorff A.S."/>
            <person name="Aguilar-Pontes M.V."/>
            <person name="Robinson A.J."/>
            <person name="Andreopoulos B."/>
            <person name="LaButti K."/>
            <person name="Kuo A."/>
            <person name="Mondo S."/>
            <person name="Riley R."/>
            <person name="Otillar R."/>
            <person name="Haridas S."/>
            <person name="Lipzen A."/>
            <person name="Grimwood J."/>
            <person name="Schmutz J."/>
            <person name="Clum A."/>
            <person name="Reid I.D."/>
            <person name="Moisan M.C."/>
            <person name="Butler G."/>
            <person name="Nguyen T.T.M."/>
            <person name="Dewar K."/>
            <person name="Conant G."/>
            <person name="Drula E."/>
            <person name="Henrissat B."/>
            <person name="Hansel C."/>
            <person name="Singer S."/>
            <person name="Hutchinson M.I."/>
            <person name="de Vries R.P."/>
            <person name="Natvig D.O."/>
            <person name="Powell A.J."/>
            <person name="Tsang A."/>
            <person name="Grigoriev I.V."/>
        </authorList>
    </citation>
    <scope>NUCLEOTIDE SEQUENCE [LARGE SCALE GENOMIC DNA]</scope>
    <source>
        <strain evidence="11 12">CBS 494.80</strain>
    </source>
</reference>
<dbReference type="PANTHER" id="PTHR34142:SF1">
    <property type="entry name" value="GLYCOSIDE HYDROLASE FAMILY 5 DOMAIN-CONTAINING PROTEIN"/>
    <property type="match status" value="1"/>
</dbReference>
<evidence type="ECO:0000256" key="5">
    <source>
        <dbReference type="ARBA" id="ARBA00022801"/>
    </source>
</evidence>
<sequence length="481" mass="50935">MLFKAIAAASVFAAQAAATIFYAGVAESGGEFGLYSATATPGTGLPGRLGAEYQFINKAAIDIYVDQNKVNLFRVAFVLERMCPLAYGLGAKFNETHFQEFADAVNYITVTKGAYCILDPHSYMRYNDPSQQPMTGSIIGDTSDVKAATTAQFGAFWGELASRFKNNEKAIFGLMNEPHDMDTNLVLANDQAAIDAIRATGAKQLILAPGNGWTGGHSWTESYTGNSPASSEVMYKIVDPLNNTAFDIHEYLDSDFSGGHALCSQPAASNLAGVTAWLQKWGYKAMITEFGASNGTQCATYLTDMVNYMADNDVYIGWTAWAAGPFWGSYSPCCTDQQQWGSLEPGSLAADGSPGLYQTVWQKLIQPLLPKNLQKTGISNVNGPGGVVGPVTSTKSSSTIRTSTSSSRISTSSSKSSSLTSSKTSTTTTKSATPTSSKPSSTASAAPLYGQCGGVGSSGPWTAPCATGTCKFVNEWYSQCL</sequence>
<keyword evidence="12" id="KW-1185">Reference proteome</keyword>
<keyword evidence="6 7" id="KW-0326">Glycosidase</keyword>
<evidence type="ECO:0000256" key="2">
    <source>
        <dbReference type="ARBA" id="ARBA00005641"/>
    </source>
</evidence>
<dbReference type="InterPro" id="IPR035971">
    <property type="entry name" value="CBD_sf"/>
</dbReference>
<feature type="compositionally biased region" description="Low complexity" evidence="8">
    <location>
        <begin position="389"/>
        <end position="444"/>
    </location>
</feature>
<protein>
    <recommendedName>
        <fullName evidence="3">cellulase</fullName>
        <ecNumber evidence="3">3.2.1.4</ecNumber>
    </recommendedName>
</protein>
<evidence type="ECO:0000313" key="11">
    <source>
        <dbReference type="EMBL" id="KAL2061134.1"/>
    </source>
</evidence>
<feature type="signal peptide" evidence="9">
    <location>
        <begin position="1"/>
        <end position="18"/>
    </location>
</feature>
<evidence type="ECO:0000256" key="4">
    <source>
        <dbReference type="ARBA" id="ARBA00022729"/>
    </source>
</evidence>
<proteinExistence type="inferred from homology"/>
<accession>A0ABR4BU27</accession>
<comment type="similarity">
    <text evidence="2 7">Belongs to the glycosyl hydrolase 5 (cellulase A) family.</text>
</comment>
<evidence type="ECO:0000256" key="1">
    <source>
        <dbReference type="ARBA" id="ARBA00000966"/>
    </source>
</evidence>
<name>A0ABR4BU27_9HELO</name>
<evidence type="ECO:0000313" key="12">
    <source>
        <dbReference type="Proteomes" id="UP001595075"/>
    </source>
</evidence>
<comment type="caution">
    <text evidence="11">The sequence shown here is derived from an EMBL/GenBank/DDBJ whole genome shotgun (WGS) entry which is preliminary data.</text>
</comment>
<comment type="catalytic activity">
    <reaction evidence="1">
        <text>Endohydrolysis of (1-&gt;4)-beta-D-glucosidic linkages in cellulose, lichenin and cereal beta-D-glucans.</text>
        <dbReference type="EC" id="3.2.1.4"/>
    </reaction>
</comment>
<keyword evidence="4 9" id="KW-0732">Signal</keyword>
<dbReference type="SMART" id="SM00236">
    <property type="entry name" value="fCBD"/>
    <property type="match status" value="1"/>
</dbReference>
<evidence type="ECO:0000256" key="7">
    <source>
        <dbReference type="RuleBase" id="RU361153"/>
    </source>
</evidence>
<dbReference type="PROSITE" id="PS51164">
    <property type="entry name" value="CBM1_2"/>
    <property type="match status" value="1"/>
</dbReference>
<evidence type="ECO:0000256" key="9">
    <source>
        <dbReference type="SAM" id="SignalP"/>
    </source>
</evidence>
<evidence type="ECO:0000259" key="10">
    <source>
        <dbReference type="PROSITE" id="PS51164"/>
    </source>
</evidence>
<feature type="region of interest" description="Disordered" evidence="8">
    <location>
        <begin position="379"/>
        <end position="444"/>
    </location>
</feature>
<dbReference type="InterPro" id="IPR017853">
    <property type="entry name" value="GH"/>
</dbReference>
<dbReference type="Pfam" id="PF00150">
    <property type="entry name" value="Cellulase"/>
    <property type="match status" value="1"/>
</dbReference>
<dbReference type="SUPFAM" id="SSF57180">
    <property type="entry name" value="Cellulose-binding domain"/>
    <property type="match status" value="1"/>
</dbReference>
<feature type="domain" description="CBM1" evidence="10">
    <location>
        <begin position="444"/>
        <end position="481"/>
    </location>
</feature>
<dbReference type="PANTHER" id="PTHR34142">
    <property type="entry name" value="ENDO-BETA-1,4-GLUCANASE A"/>
    <property type="match status" value="1"/>
</dbReference>
<dbReference type="Proteomes" id="UP001595075">
    <property type="component" value="Unassembled WGS sequence"/>
</dbReference>
<dbReference type="Pfam" id="PF00734">
    <property type="entry name" value="CBM_1"/>
    <property type="match status" value="1"/>
</dbReference>
<keyword evidence="5 7" id="KW-0378">Hydrolase</keyword>
<dbReference type="EMBL" id="JAZHXI010000019">
    <property type="protein sequence ID" value="KAL2061134.1"/>
    <property type="molecule type" value="Genomic_DNA"/>
</dbReference>
<feature type="chain" id="PRO_5045910049" description="cellulase" evidence="9">
    <location>
        <begin position="19"/>
        <end position="481"/>
    </location>
</feature>
<dbReference type="EC" id="3.2.1.4" evidence="3"/>
<evidence type="ECO:0000256" key="3">
    <source>
        <dbReference type="ARBA" id="ARBA00012601"/>
    </source>
</evidence>
<dbReference type="Gene3D" id="3.20.20.80">
    <property type="entry name" value="Glycosidases"/>
    <property type="match status" value="1"/>
</dbReference>
<evidence type="ECO:0000256" key="8">
    <source>
        <dbReference type="SAM" id="MobiDB-lite"/>
    </source>
</evidence>
<dbReference type="InterPro" id="IPR000254">
    <property type="entry name" value="CBD"/>
</dbReference>
<dbReference type="InterPro" id="IPR001547">
    <property type="entry name" value="Glyco_hydro_5"/>
</dbReference>
<dbReference type="SUPFAM" id="SSF51445">
    <property type="entry name" value="(Trans)glycosidases"/>
    <property type="match status" value="1"/>
</dbReference>
<gene>
    <name evidence="11" type="ORF">VTL71DRAFT_7407</name>
</gene>
<organism evidence="11 12">
    <name type="scientific">Oculimacula yallundae</name>
    <dbReference type="NCBI Taxonomy" id="86028"/>
    <lineage>
        <taxon>Eukaryota</taxon>
        <taxon>Fungi</taxon>
        <taxon>Dikarya</taxon>
        <taxon>Ascomycota</taxon>
        <taxon>Pezizomycotina</taxon>
        <taxon>Leotiomycetes</taxon>
        <taxon>Helotiales</taxon>
        <taxon>Ploettnerulaceae</taxon>
        <taxon>Oculimacula</taxon>
    </lineage>
</organism>
<evidence type="ECO:0000256" key="6">
    <source>
        <dbReference type="ARBA" id="ARBA00023295"/>
    </source>
</evidence>